<evidence type="ECO:0000256" key="2">
    <source>
        <dbReference type="ARBA" id="ARBA00022670"/>
    </source>
</evidence>
<dbReference type="InterPro" id="IPR036852">
    <property type="entry name" value="Peptidase_S8/S53_dom_sf"/>
</dbReference>
<dbReference type="GO" id="GO:0004252">
    <property type="term" value="F:serine-type endopeptidase activity"/>
    <property type="evidence" value="ECO:0007669"/>
    <property type="project" value="InterPro"/>
</dbReference>
<dbReference type="FunFam" id="3.40.50.200:FF:000006">
    <property type="entry name" value="Subtilisin-like protease SBT1.5"/>
    <property type="match status" value="1"/>
</dbReference>
<dbReference type="Gene3D" id="3.40.50.200">
    <property type="entry name" value="Peptidase S8/S53 domain"/>
    <property type="match status" value="1"/>
</dbReference>
<reference evidence="10" key="1">
    <citation type="submission" date="2022-05" db="EMBL/GenBank/DDBJ databases">
        <title>The Musa troglodytarum L. genome provides insights into the mechanism of non-climacteric behaviour and enrichment of carotenoids.</title>
        <authorList>
            <person name="Wang J."/>
        </authorList>
    </citation>
    <scope>NUCLEOTIDE SEQUENCE</scope>
    <source>
        <tissue evidence="10">Leaf</tissue>
    </source>
</reference>
<dbReference type="Proteomes" id="UP001055439">
    <property type="component" value="Chromosome 3"/>
</dbReference>
<accession>A0A9E7JSQ6</accession>
<dbReference type="InterPro" id="IPR045051">
    <property type="entry name" value="SBT"/>
</dbReference>
<keyword evidence="2" id="KW-0645">Protease</keyword>
<dbReference type="InterPro" id="IPR000209">
    <property type="entry name" value="Peptidase_S8/S53_dom"/>
</dbReference>
<evidence type="ECO:0000256" key="3">
    <source>
        <dbReference type="ARBA" id="ARBA00022729"/>
    </source>
</evidence>
<proteinExistence type="inferred from homology"/>
<dbReference type="Gene3D" id="2.60.40.2310">
    <property type="match status" value="1"/>
</dbReference>
<evidence type="ECO:0000256" key="6">
    <source>
        <dbReference type="PROSITE-ProRule" id="PRU01240"/>
    </source>
</evidence>
<feature type="domain" description="Inhibitor I9" evidence="8">
    <location>
        <begin position="11"/>
        <end position="41"/>
    </location>
</feature>
<organism evidence="10 11">
    <name type="scientific">Musa troglodytarum</name>
    <name type="common">fe'i banana</name>
    <dbReference type="NCBI Taxonomy" id="320322"/>
    <lineage>
        <taxon>Eukaryota</taxon>
        <taxon>Viridiplantae</taxon>
        <taxon>Streptophyta</taxon>
        <taxon>Embryophyta</taxon>
        <taxon>Tracheophyta</taxon>
        <taxon>Spermatophyta</taxon>
        <taxon>Magnoliopsida</taxon>
        <taxon>Liliopsida</taxon>
        <taxon>Zingiberales</taxon>
        <taxon>Musaceae</taxon>
        <taxon>Musa</taxon>
    </lineage>
</organism>
<dbReference type="SUPFAM" id="SSF52743">
    <property type="entry name" value="Subtilisin-like"/>
    <property type="match status" value="1"/>
</dbReference>
<keyword evidence="4" id="KW-0378">Hydrolase</keyword>
<keyword evidence="3" id="KW-0732">Signal</keyword>
<evidence type="ECO:0000256" key="5">
    <source>
        <dbReference type="ARBA" id="ARBA00022825"/>
    </source>
</evidence>
<evidence type="ECO:0000259" key="8">
    <source>
        <dbReference type="Pfam" id="PF05922"/>
    </source>
</evidence>
<keyword evidence="5" id="KW-0720">Serine protease</keyword>
<feature type="domain" description="Peptidase S8/S53" evidence="7">
    <location>
        <begin position="92"/>
        <end position="473"/>
    </location>
</feature>
<gene>
    <name evidence="10" type="ORF">MUK42_01105</name>
</gene>
<dbReference type="InterPro" id="IPR010259">
    <property type="entry name" value="S8pro/Inhibitor_I9"/>
</dbReference>
<evidence type="ECO:0000313" key="11">
    <source>
        <dbReference type="Proteomes" id="UP001055439"/>
    </source>
</evidence>
<protein>
    <submittedName>
        <fullName evidence="10">Subtilase family</fullName>
    </submittedName>
</protein>
<dbReference type="Pfam" id="PF17766">
    <property type="entry name" value="fn3_6"/>
    <property type="match status" value="1"/>
</dbReference>
<dbReference type="OrthoDB" id="206201at2759"/>
<dbReference type="Pfam" id="PF00082">
    <property type="entry name" value="Peptidase_S8"/>
    <property type="match status" value="1"/>
</dbReference>
<sequence length="606" mass="64570">MGYCNRCFSQEEAANSIVYSYKHGFSGFAAMLTQSQAHQIAGIWPESRSFDDRGYGPVPSRWRGTCQVGEEFSIHNCNRKIVGARWYAEGVDRPWLMDGEYMSPRDSIGHGTHTASTAAGSFVGNASFHGLGAGTARGGAPRARLAIYKVCWRTAGCPDAAVLKAIDDAVDDGVDVLSLSISGLLSPYFASIHAVAKGITVVFSGGNDGPIPHSVHNDLPWVITVAASSIDRSFPTVITLGDNQTVVVRPHSSRAVLSMLLSKSLLQGQSMFYGSEDEGFKELAFSFSCAAVDLNSTDVAGKMALCADITVPGGSVAADQNLSSVVRNLRQLKAAGVIVAAYPLGVVAPCEGLICVLVDYDVGLHISNYAQREGSSGRSAVVKVSPASTTVGSTVMSPRVAGFSSRGPSLLFPELVKPDITAPGVGILATANTWYQFMSCPHVSGVAALLKALHPQWSPAAIKSALVTTAYTTNAYGFPIEAEGVPRKLADPFDFGGGHIDPNRAADPGLVYDVDPKDYFKYFHCTNISSKPCELVNHRLYHLNLPSISIPDLKNTPVTVWRSVTNVGDANSTYEAMVQSPPGVIMTVEPSLIRFNSSRTTRTPLR</sequence>
<dbReference type="CDD" id="cd02120">
    <property type="entry name" value="PA_subtilisin_like"/>
    <property type="match status" value="1"/>
</dbReference>
<keyword evidence="11" id="KW-1185">Reference proteome</keyword>
<evidence type="ECO:0000313" key="10">
    <source>
        <dbReference type="EMBL" id="URD92220.1"/>
    </source>
</evidence>
<dbReference type="PANTHER" id="PTHR10795">
    <property type="entry name" value="PROPROTEIN CONVERTASE SUBTILISIN/KEXIN"/>
    <property type="match status" value="1"/>
</dbReference>
<dbReference type="Pfam" id="PF05922">
    <property type="entry name" value="Inhibitor_I9"/>
    <property type="match status" value="1"/>
</dbReference>
<dbReference type="PROSITE" id="PS51892">
    <property type="entry name" value="SUBTILASE"/>
    <property type="match status" value="1"/>
</dbReference>
<comment type="similarity">
    <text evidence="1 6">Belongs to the peptidase S8 family.</text>
</comment>
<dbReference type="GO" id="GO:0006508">
    <property type="term" value="P:proteolysis"/>
    <property type="evidence" value="ECO:0007669"/>
    <property type="project" value="UniProtKB-KW"/>
</dbReference>
<dbReference type="Gene3D" id="3.50.30.30">
    <property type="match status" value="1"/>
</dbReference>
<feature type="domain" description="Subtilisin-like protease fibronectin type-III" evidence="9">
    <location>
        <begin position="543"/>
        <end position="601"/>
    </location>
</feature>
<dbReference type="InterPro" id="IPR041469">
    <property type="entry name" value="Subtilisin-like_FN3"/>
</dbReference>
<evidence type="ECO:0000256" key="1">
    <source>
        <dbReference type="ARBA" id="ARBA00011073"/>
    </source>
</evidence>
<name>A0A9E7JSQ6_9LILI</name>
<comment type="caution">
    <text evidence="6">Lacks conserved residue(s) required for the propagation of feature annotation.</text>
</comment>
<dbReference type="AlphaFoldDB" id="A0A9E7JSQ6"/>
<evidence type="ECO:0000259" key="9">
    <source>
        <dbReference type="Pfam" id="PF17766"/>
    </source>
</evidence>
<evidence type="ECO:0000259" key="7">
    <source>
        <dbReference type="Pfam" id="PF00082"/>
    </source>
</evidence>
<evidence type="ECO:0000256" key="4">
    <source>
        <dbReference type="ARBA" id="ARBA00022801"/>
    </source>
</evidence>
<dbReference type="EMBL" id="CP097505">
    <property type="protein sequence ID" value="URD92220.1"/>
    <property type="molecule type" value="Genomic_DNA"/>
</dbReference>